<keyword evidence="4 7" id="KW-0812">Transmembrane</keyword>
<evidence type="ECO:0000256" key="5">
    <source>
        <dbReference type="ARBA" id="ARBA00022989"/>
    </source>
</evidence>
<reference evidence="9" key="2">
    <citation type="journal article" date="2021" name="Microbiome">
        <title>Successional dynamics and alternative stable states in a saline activated sludge microbial community over 9 years.</title>
        <authorList>
            <person name="Wang Y."/>
            <person name="Ye J."/>
            <person name="Ju F."/>
            <person name="Liu L."/>
            <person name="Boyd J.A."/>
            <person name="Deng Y."/>
            <person name="Parks D.H."/>
            <person name="Jiang X."/>
            <person name="Yin X."/>
            <person name="Woodcroft B.J."/>
            <person name="Tyson G.W."/>
            <person name="Hugenholtz P."/>
            <person name="Polz M.F."/>
            <person name="Zhang T."/>
        </authorList>
    </citation>
    <scope>NUCLEOTIDE SEQUENCE</scope>
    <source>
        <strain evidence="9">HKST-UBA01</strain>
    </source>
</reference>
<dbReference type="SUPFAM" id="SSF161098">
    <property type="entry name" value="MetI-like"/>
    <property type="match status" value="1"/>
</dbReference>
<dbReference type="PROSITE" id="PS50928">
    <property type="entry name" value="ABC_TM1"/>
    <property type="match status" value="1"/>
</dbReference>
<dbReference type="PRINTS" id="PR00173">
    <property type="entry name" value="EDTRNSPORT"/>
</dbReference>
<dbReference type="GO" id="GO:0005886">
    <property type="term" value="C:plasma membrane"/>
    <property type="evidence" value="ECO:0007669"/>
    <property type="project" value="UniProtKB-SubCell"/>
</dbReference>
<feature type="transmembrane region" description="Helical" evidence="7">
    <location>
        <begin position="127"/>
        <end position="151"/>
    </location>
</feature>
<dbReference type="PANTHER" id="PTHR30183">
    <property type="entry name" value="MOLYBDENUM TRANSPORT SYSTEM PERMEASE PROTEIN MODB"/>
    <property type="match status" value="1"/>
</dbReference>
<evidence type="ECO:0000256" key="3">
    <source>
        <dbReference type="ARBA" id="ARBA00022475"/>
    </source>
</evidence>
<comment type="caution">
    <text evidence="9">The sequence shown here is derived from an EMBL/GenBank/DDBJ whole genome shotgun (WGS) entry which is preliminary data.</text>
</comment>
<dbReference type="InterPro" id="IPR035906">
    <property type="entry name" value="MetI-like_sf"/>
</dbReference>
<evidence type="ECO:0000313" key="9">
    <source>
        <dbReference type="EMBL" id="MCA9727857.1"/>
    </source>
</evidence>
<keyword evidence="3" id="KW-1003">Cell membrane</keyword>
<feature type="transmembrane region" description="Helical" evidence="7">
    <location>
        <begin position="57"/>
        <end position="81"/>
    </location>
</feature>
<keyword evidence="2" id="KW-0813">Transport</keyword>
<accession>A0A956RPX3</accession>
<feature type="domain" description="ABC transmembrane type-1" evidence="8">
    <location>
        <begin position="55"/>
        <end position="171"/>
    </location>
</feature>
<gene>
    <name evidence="9" type="ORF">KC729_09260</name>
</gene>
<evidence type="ECO:0000256" key="1">
    <source>
        <dbReference type="ARBA" id="ARBA00004651"/>
    </source>
</evidence>
<name>A0A956RPX3_UNCEI</name>
<dbReference type="Proteomes" id="UP000697710">
    <property type="component" value="Unassembled WGS sequence"/>
</dbReference>
<evidence type="ECO:0000259" key="8">
    <source>
        <dbReference type="PROSITE" id="PS50928"/>
    </source>
</evidence>
<proteinExistence type="predicted"/>
<feature type="transmembrane region" description="Helical" evidence="7">
    <location>
        <begin position="93"/>
        <end position="115"/>
    </location>
</feature>
<dbReference type="Gene3D" id="1.10.3720.10">
    <property type="entry name" value="MetI-like"/>
    <property type="match status" value="1"/>
</dbReference>
<feature type="transmembrane region" description="Helical" evidence="7">
    <location>
        <begin position="12"/>
        <end position="37"/>
    </location>
</feature>
<dbReference type="PANTHER" id="PTHR30183:SF3">
    <property type="entry name" value="MOLYBDENUM TRANSPORT SYSTEM PERMEASE PROTEIN MODB"/>
    <property type="match status" value="1"/>
</dbReference>
<dbReference type="AlphaFoldDB" id="A0A956RPX3"/>
<reference evidence="9" key="1">
    <citation type="submission" date="2020-04" db="EMBL/GenBank/DDBJ databases">
        <authorList>
            <person name="Zhang T."/>
        </authorList>
    </citation>
    <scope>NUCLEOTIDE SEQUENCE</scope>
    <source>
        <strain evidence="9">HKST-UBA01</strain>
    </source>
</reference>
<evidence type="ECO:0000313" key="10">
    <source>
        <dbReference type="Proteomes" id="UP000697710"/>
    </source>
</evidence>
<evidence type="ECO:0000256" key="7">
    <source>
        <dbReference type="SAM" id="Phobius"/>
    </source>
</evidence>
<feature type="non-terminal residue" evidence="9">
    <location>
        <position position="171"/>
    </location>
</feature>
<evidence type="ECO:0000256" key="2">
    <source>
        <dbReference type="ARBA" id="ARBA00022448"/>
    </source>
</evidence>
<keyword evidence="6 7" id="KW-0472">Membrane</keyword>
<evidence type="ECO:0000256" key="4">
    <source>
        <dbReference type="ARBA" id="ARBA00022692"/>
    </source>
</evidence>
<dbReference type="EMBL" id="JAGQHR010000250">
    <property type="protein sequence ID" value="MCA9727857.1"/>
    <property type="molecule type" value="Genomic_DNA"/>
</dbReference>
<sequence>MRRTSLGEQLGRTFVTIASALMLTLLLLPLLGLALQIAPSQLLARLTDPLVLSALRLSLITSLAATVVVVLLGLPLAYLLATRRLPARRLIEVLVELPLVLPPTVAGFALLLALGRRGLAGEALSVLGIQLPFTTLGVVVAQSFMAAPLFITTARAGFESVDPRLVEVAST</sequence>
<dbReference type="InterPro" id="IPR000515">
    <property type="entry name" value="MetI-like"/>
</dbReference>
<dbReference type="GO" id="GO:0055085">
    <property type="term" value="P:transmembrane transport"/>
    <property type="evidence" value="ECO:0007669"/>
    <property type="project" value="InterPro"/>
</dbReference>
<keyword evidence="5 7" id="KW-1133">Transmembrane helix</keyword>
<organism evidence="9 10">
    <name type="scientific">Eiseniibacteriota bacterium</name>
    <dbReference type="NCBI Taxonomy" id="2212470"/>
    <lineage>
        <taxon>Bacteria</taxon>
        <taxon>Candidatus Eiseniibacteriota</taxon>
    </lineage>
</organism>
<evidence type="ECO:0000256" key="6">
    <source>
        <dbReference type="ARBA" id="ARBA00023136"/>
    </source>
</evidence>
<comment type="subcellular location">
    <subcellularLocation>
        <location evidence="1">Cell membrane</location>
        <topology evidence="1">Multi-pass membrane protein</topology>
    </subcellularLocation>
</comment>
<protein>
    <submittedName>
        <fullName evidence="9">ABC transporter permease subunit</fullName>
    </submittedName>
</protein>